<dbReference type="GO" id="GO:0003677">
    <property type="term" value="F:DNA binding"/>
    <property type="evidence" value="ECO:0007669"/>
    <property type="project" value="InterPro"/>
</dbReference>
<dbReference type="NCBIfam" id="NF033542">
    <property type="entry name" value="transpos_IS110"/>
    <property type="match status" value="1"/>
</dbReference>
<dbReference type="GO" id="GO:0006313">
    <property type="term" value="P:DNA transposition"/>
    <property type="evidence" value="ECO:0007669"/>
    <property type="project" value="InterPro"/>
</dbReference>
<proteinExistence type="predicted"/>
<comment type="caution">
    <text evidence="3">The sequence shown here is derived from an EMBL/GenBank/DDBJ whole genome shotgun (WGS) entry which is preliminary data.</text>
</comment>
<dbReference type="AlphaFoldDB" id="A0A4V1KUF6"/>
<feature type="domain" description="Transposase IS110-like N-terminal" evidence="1">
    <location>
        <begin position="5"/>
        <end position="150"/>
    </location>
</feature>
<evidence type="ECO:0000313" key="4">
    <source>
        <dbReference type="Proteomes" id="UP000290174"/>
    </source>
</evidence>
<dbReference type="RefSeq" id="WP_128936411.1">
    <property type="nucleotide sequence ID" value="NZ_CP022221.1"/>
</dbReference>
<dbReference type="Proteomes" id="UP000290174">
    <property type="component" value="Unassembled WGS sequence"/>
</dbReference>
<dbReference type="EMBL" id="RKMK01000082">
    <property type="protein sequence ID" value="RXG84083.1"/>
    <property type="molecule type" value="Genomic_DNA"/>
</dbReference>
<feature type="domain" description="Transposase IS116/IS110/IS902 C-terminal" evidence="2">
    <location>
        <begin position="212"/>
        <end position="290"/>
    </location>
</feature>
<organism evidence="3 4">
    <name type="scientific">Bradyrhizobium zhanjiangense</name>
    <dbReference type="NCBI Taxonomy" id="1325107"/>
    <lineage>
        <taxon>Bacteria</taxon>
        <taxon>Pseudomonadati</taxon>
        <taxon>Pseudomonadota</taxon>
        <taxon>Alphaproteobacteria</taxon>
        <taxon>Hyphomicrobiales</taxon>
        <taxon>Nitrobacteraceae</taxon>
        <taxon>Bradyrhizobium</taxon>
    </lineage>
</organism>
<name>A0A4V1KUF6_9BRAD</name>
<dbReference type="Pfam" id="PF02371">
    <property type="entry name" value="Transposase_20"/>
    <property type="match status" value="1"/>
</dbReference>
<dbReference type="InterPro" id="IPR002525">
    <property type="entry name" value="Transp_IS110-like_N"/>
</dbReference>
<sequence length="344" mass="37490">MENYAGIDVSLELSSVCVVDAQGKVLREAKVASEPDALVEFFETLGFAVKQIGLEAGPLSQWLHAGLREAGFETVLLETRHVKAALSAMTVKTDRKDARGIAQLIRMGWFQPVHAKSVGAQEIRALLIARKQLLGRLIDVELSIRGILRGFGLKVGPVTRRNFEARIRELVAGQATLERIAGAMLSARSALKAEYGRLHKAVLATVRDDAVCSRLMTVPGVGPLVAITYKSAIDDPRRIAKSKAAGALFGLTPKKYQSGEKDITGGITLAGDEMVRTVLYEAANVLLSRITRFSKLKRWGMDVAKRRGSKRAKVALARKLAVILHRIWVDGTTYRWTDAGPIAA</sequence>
<protein>
    <submittedName>
        <fullName evidence="3">IS110 family transposase</fullName>
    </submittedName>
</protein>
<dbReference type="GO" id="GO:0004803">
    <property type="term" value="F:transposase activity"/>
    <property type="evidence" value="ECO:0007669"/>
    <property type="project" value="InterPro"/>
</dbReference>
<dbReference type="PANTHER" id="PTHR33055">
    <property type="entry name" value="TRANSPOSASE FOR INSERTION SEQUENCE ELEMENT IS1111A"/>
    <property type="match status" value="1"/>
</dbReference>
<dbReference type="PANTHER" id="PTHR33055:SF3">
    <property type="entry name" value="PUTATIVE TRANSPOSASE FOR IS117-RELATED"/>
    <property type="match status" value="1"/>
</dbReference>
<dbReference type="InterPro" id="IPR047650">
    <property type="entry name" value="Transpos_IS110"/>
</dbReference>
<reference evidence="3 4" key="1">
    <citation type="submission" date="2018-11" db="EMBL/GenBank/DDBJ databases">
        <title>Bradyrhizobium sp. nov., isolated from effective nodules of peanut in China.</title>
        <authorList>
            <person name="Li Y."/>
        </authorList>
    </citation>
    <scope>NUCLEOTIDE SEQUENCE [LARGE SCALE GENOMIC DNA]</scope>
    <source>
        <strain evidence="3 4">CCBAU 51770</strain>
    </source>
</reference>
<accession>A0A4V1KUF6</accession>
<dbReference type="InterPro" id="IPR003346">
    <property type="entry name" value="Transposase_20"/>
</dbReference>
<evidence type="ECO:0000259" key="1">
    <source>
        <dbReference type="Pfam" id="PF01548"/>
    </source>
</evidence>
<evidence type="ECO:0000259" key="2">
    <source>
        <dbReference type="Pfam" id="PF02371"/>
    </source>
</evidence>
<dbReference type="Pfam" id="PF01548">
    <property type="entry name" value="DEDD_Tnp_IS110"/>
    <property type="match status" value="1"/>
</dbReference>
<gene>
    <name evidence="3" type="ORF">EAS61_40030</name>
</gene>
<evidence type="ECO:0000313" key="3">
    <source>
        <dbReference type="EMBL" id="RXG84083.1"/>
    </source>
</evidence>